<feature type="region of interest" description="Disordered" evidence="1">
    <location>
        <begin position="533"/>
        <end position="562"/>
    </location>
</feature>
<feature type="compositionally biased region" description="Polar residues" evidence="1">
    <location>
        <begin position="151"/>
        <end position="163"/>
    </location>
</feature>
<evidence type="ECO:0000313" key="2">
    <source>
        <dbReference type="EMBL" id="GHP05859.1"/>
    </source>
</evidence>
<dbReference type="Gene3D" id="3.10.390.10">
    <property type="entry name" value="SAND domain-like"/>
    <property type="match status" value="2"/>
</dbReference>
<evidence type="ECO:0000313" key="3">
    <source>
        <dbReference type="Proteomes" id="UP000660262"/>
    </source>
</evidence>
<comment type="caution">
    <text evidence="2">The sequence shown here is derived from an EMBL/GenBank/DDBJ whole genome shotgun (WGS) entry which is preliminary data.</text>
</comment>
<feature type="region of interest" description="Disordered" evidence="1">
    <location>
        <begin position="353"/>
        <end position="381"/>
    </location>
</feature>
<dbReference type="Proteomes" id="UP000660262">
    <property type="component" value="Unassembled WGS sequence"/>
</dbReference>
<name>A0A830HKN4_9CHLO</name>
<organism evidence="2 3">
    <name type="scientific">Pycnococcus provasolii</name>
    <dbReference type="NCBI Taxonomy" id="41880"/>
    <lineage>
        <taxon>Eukaryota</taxon>
        <taxon>Viridiplantae</taxon>
        <taxon>Chlorophyta</taxon>
        <taxon>Pseudoscourfieldiophyceae</taxon>
        <taxon>Pseudoscourfieldiales</taxon>
        <taxon>Pycnococcaceae</taxon>
        <taxon>Pycnococcus</taxon>
    </lineage>
</organism>
<feature type="compositionally biased region" description="Pro residues" evidence="1">
    <location>
        <begin position="353"/>
        <end position="371"/>
    </location>
</feature>
<evidence type="ECO:0008006" key="4">
    <source>
        <dbReference type="Google" id="ProtNLM"/>
    </source>
</evidence>
<feature type="compositionally biased region" description="Polar residues" evidence="1">
    <location>
        <begin position="31"/>
        <end position="45"/>
    </location>
</feature>
<feature type="region of interest" description="Disordered" evidence="1">
    <location>
        <begin position="30"/>
        <end position="54"/>
    </location>
</feature>
<dbReference type="PANTHER" id="PTHR45691">
    <property type="entry name" value="PROTEIN DIAPHANOUS"/>
    <property type="match status" value="1"/>
</dbReference>
<dbReference type="GO" id="GO:0030041">
    <property type="term" value="P:actin filament polymerization"/>
    <property type="evidence" value="ECO:0007669"/>
    <property type="project" value="TreeGrafter"/>
</dbReference>
<dbReference type="InterPro" id="IPR051412">
    <property type="entry name" value="Formin_Homology_Diaphanous_sf"/>
</dbReference>
<protein>
    <recommendedName>
        <fullName evidence="4">SAND domain-containing protein</fullName>
    </recommendedName>
</protein>
<reference evidence="2" key="1">
    <citation type="submission" date="2020-10" db="EMBL/GenBank/DDBJ databases">
        <title>Unveiling of a novel bifunctional photoreceptor, Dualchrome1, isolated from a cosmopolitan green alga.</title>
        <authorList>
            <person name="Suzuki S."/>
            <person name="Kawachi M."/>
        </authorList>
    </citation>
    <scope>NUCLEOTIDE SEQUENCE</scope>
    <source>
        <strain evidence="2">NIES 2893</strain>
    </source>
</reference>
<feature type="compositionally biased region" description="Gly residues" evidence="1">
    <location>
        <begin position="424"/>
        <end position="437"/>
    </location>
</feature>
<gene>
    <name evidence="2" type="ORF">PPROV_000460600</name>
</gene>
<accession>A0A830HKN4</accession>
<proteinExistence type="predicted"/>
<evidence type="ECO:0000256" key="1">
    <source>
        <dbReference type="SAM" id="MobiDB-lite"/>
    </source>
</evidence>
<feature type="region of interest" description="Disordered" evidence="1">
    <location>
        <begin position="401"/>
        <end position="450"/>
    </location>
</feature>
<feature type="compositionally biased region" description="Pro residues" evidence="1">
    <location>
        <begin position="440"/>
        <end position="450"/>
    </location>
</feature>
<keyword evidence="3" id="KW-1185">Reference proteome</keyword>
<dbReference type="InterPro" id="IPR010919">
    <property type="entry name" value="SAND-like_dom_sf"/>
</dbReference>
<feature type="region of interest" description="Disordered" evidence="1">
    <location>
        <begin position="150"/>
        <end position="174"/>
    </location>
</feature>
<feature type="region of interest" description="Disordered" evidence="1">
    <location>
        <begin position="97"/>
        <end position="126"/>
    </location>
</feature>
<dbReference type="PANTHER" id="PTHR45691:SF1">
    <property type="entry name" value="FH2 DOMAIN-CONTAINING PROTEIN 1-RELATED"/>
    <property type="match status" value="1"/>
</dbReference>
<dbReference type="GO" id="GO:0005884">
    <property type="term" value="C:actin filament"/>
    <property type="evidence" value="ECO:0007669"/>
    <property type="project" value="TreeGrafter"/>
</dbReference>
<dbReference type="AlphaFoldDB" id="A0A830HKN4"/>
<sequence length="706" mass="73817">MSTPRVSKRATPARMAAAAKAEAAALAAASPQYTSTRALRKNSTPAKALSPQLVKPAESVNYNMSTTSATEETGERTHMYTEAPSVGILTTLNTTTIKGTPKTATQKKRKLSDTDSQTTRKHRNKKTYDEPAAVLLTDNFDALDEREAISPRTTEPPNENVNTFGRRGVLPPPPPPAPIGGAVRSPKKSRPMYAPPPPPGVVSMHPGPKRTASLPPNVGGLAPAPMVDLQSADLFGGMASLSQPMPSPSLPRTSSAPMPRGGMALGRWLQCRLMPNNQWTESAEISVECNGVKAMFVLSELKVRMPDETGELVAPGEFERRVGLGKCRKWKETVRVMGAAAEKYKHVKLPAAPAVPPVPTHKGGIPPPPGTPSRGKKNSVAVHRTASAPVGGIWAKSASASLPKGIPLPPPPPPPSASRAAGGSASGAGASGSGSGGSVPPLPRPPPARYGPYPPLGEWLRAPEARGAIIAGDIQVDCNGTVGVLRVAQNGNVVIRYEDENMHCGEFERRCGKGRSRKWKETCRVLNGSHVPLPPPEMKVADSASDKAPRQRKHLSTGSPRVPQWVQNEAGFNTDQFFAANPVGSCDDSDLSGGDYFLYGPPGDDVYGPPAGPGLKRALAEREGFAALGNPGATGLSPPDVTGGADVARSLGLVPGGNSPPFANVLVGGFSPPLPAGIVSPPDGALPLGNGTNDDLLVFMPDDRWD</sequence>
<dbReference type="EMBL" id="BNJQ01000011">
    <property type="protein sequence ID" value="GHP05859.1"/>
    <property type="molecule type" value="Genomic_DNA"/>
</dbReference>
<dbReference type="SUPFAM" id="SSF63763">
    <property type="entry name" value="SAND domain-like"/>
    <property type="match status" value="1"/>
</dbReference>
<feature type="compositionally biased region" description="Pro residues" evidence="1">
    <location>
        <begin position="406"/>
        <end position="416"/>
    </location>
</feature>